<feature type="domain" description="D-isomer specific 2-hydroxyacid dehydrogenase catalytic" evidence="4">
    <location>
        <begin position="8"/>
        <end position="307"/>
    </location>
</feature>
<dbReference type="PANTHER" id="PTHR10996:SF178">
    <property type="entry name" value="2-HYDROXYACID DEHYDROGENASE YGL185C-RELATED"/>
    <property type="match status" value="1"/>
</dbReference>
<comment type="caution">
    <text evidence="6">The sequence shown here is derived from an EMBL/GenBank/DDBJ whole genome shotgun (WGS) entry which is preliminary data.</text>
</comment>
<dbReference type="Pfam" id="PF02826">
    <property type="entry name" value="2-Hacid_dh_C"/>
    <property type="match status" value="1"/>
</dbReference>
<dbReference type="RefSeq" id="WP_116612997.1">
    <property type="nucleotide sequence ID" value="NZ_QEOB01000015.1"/>
</dbReference>
<dbReference type="PANTHER" id="PTHR10996">
    <property type="entry name" value="2-HYDROXYACID DEHYDROGENASE-RELATED"/>
    <property type="match status" value="1"/>
</dbReference>
<sequence>MTRPDLLVVTRYSDDDMHALAQHYTLHVLSDAADSARLLDEVGPRIRALATNGESGASAALIDALPALEIIVCYGVGVDAIDLERAKARGIRVTYTPDVLTGDVADMGIALLLALARQIPAADAYVRRGDWGRKPIALTRRVFGQRLGIVGLGRVGRALARRATGFDMQVMYHDRMHFDDVPYAWCENLVDLARQVDFLVVCAAADQGTRALIDARVLDALGPDGMLVNVARGSIVDEPVLLDYLRERRIAGAALDVFWNEPAIDPAFASLDNVVLQPHRSSATLQTRAAMAELVRGNLAAFFADAPLVSEYPLVREIAVA</sequence>
<dbReference type="SUPFAM" id="SSF51735">
    <property type="entry name" value="NAD(P)-binding Rossmann-fold domains"/>
    <property type="match status" value="1"/>
</dbReference>
<dbReference type="Gene3D" id="3.40.50.720">
    <property type="entry name" value="NAD(P)-binding Rossmann-like Domain"/>
    <property type="match status" value="2"/>
</dbReference>
<evidence type="ECO:0000313" key="6">
    <source>
        <dbReference type="EMBL" id="PVX77011.1"/>
    </source>
</evidence>
<protein>
    <submittedName>
        <fullName evidence="6">D-3-phosphoglycerate dehydrogenase</fullName>
    </submittedName>
</protein>
<gene>
    <name evidence="6" type="ORF">C7402_11570</name>
</gene>
<dbReference type="InterPro" id="IPR006140">
    <property type="entry name" value="D-isomer_DH_NAD-bd"/>
</dbReference>
<dbReference type="SUPFAM" id="SSF52283">
    <property type="entry name" value="Formate/glycerate dehydrogenase catalytic domain-like"/>
    <property type="match status" value="1"/>
</dbReference>
<dbReference type="InterPro" id="IPR006139">
    <property type="entry name" value="D-isomer_2_OHA_DH_cat_dom"/>
</dbReference>
<dbReference type="InterPro" id="IPR036291">
    <property type="entry name" value="NAD(P)-bd_dom_sf"/>
</dbReference>
<evidence type="ECO:0000256" key="3">
    <source>
        <dbReference type="RuleBase" id="RU003719"/>
    </source>
</evidence>
<dbReference type="CDD" id="cd12156">
    <property type="entry name" value="HPPR"/>
    <property type="match status" value="1"/>
</dbReference>
<proteinExistence type="inferred from homology"/>
<name>A0ABX5KF66_9BURK</name>
<dbReference type="PROSITE" id="PS00065">
    <property type="entry name" value="D_2_HYDROXYACID_DH_1"/>
    <property type="match status" value="1"/>
</dbReference>
<evidence type="ECO:0000256" key="1">
    <source>
        <dbReference type="ARBA" id="ARBA00023002"/>
    </source>
</evidence>
<dbReference type="EMBL" id="QEOB01000015">
    <property type="protein sequence ID" value="PVX77011.1"/>
    <property type="molecule type" value="Genomic_DNA"/>
</dbReference>
<dbReference type="InterPro" id="IPR050223">
    <property type="entry name" value="D-isomer_2-hydroxyacid_DH"/>
</dbReference>
<keyword evidence="7" id="KW-1185">Reference proteome</keyword>
<accession>A0ABX5KF66</accession>
<dbReference type="Pfam" id="PF00389">
    <property type="entry name" value="2-Hacid_dh"/>
    <property type="match status" value="1"/>
</dbReference>
<reference evidence="6 7" key="1">
    <citation type="submission" date="2018-05" db="EMBL/GenBank/DDBJ databases">
        <title>Genomic Encyclopedia of Type Strains, Phase IV (KMG-V): Genome sequencing to study the core and pangenomes of soil and plant-associated prokaryotes.</title>
        <authorList>
            <person name="Whitman W."/>
        </authorList>
    </citation>
    <scope>NUCLEOTIDE SEQUENCE [LARGE SCALE GENOMIC DNA]</scope>
    <source>
        <strain evidence="6 7">SCZa-39</strain>
    </source>
</reference>
<evidence type="ECO:0000259" key="4">
    <source>
        <dbReference type="Pfam" id="PF00389"/>
    </source>
</evidence>
<dbReference type="Proteomes" id="UP000245712">
    <property type="component" value="Unassembled WGS sequence"/>
</dbReference>
<evidence type="ECO:0000259" key="5">
    <source>
        <dbReference type="Pfam" id="PF02826"/>
    </source>
</evidence>
<keyword evidence="1 3" id="KW-0560">Oxidoreductase</keyword>
<dbReference type="InterPro" id="IPR029752">
    <property type="entry name" value="D-isomer_DH_CS1"/>
</dbReference>
<keyword evidence="2" id="KW-0520">NAD</keyword>
<comment type="similarity">
    <text evidence="3">Belongs to the D-isomer specific 2-hydroxyacid dehydrogenase family.</text>
</comment>
<feature type="domain" description="D-isomer specific 2-hydroxyacid dehydrogenase NAD-binding" evidence="5">
    <location>
        <begin position="109"/>
        <end position="280"/>
    </location>
</feature>
<evidence type="ECO:0000313" key="7">
    <source>
        <dbReference type="Proteomes" id="UP000245712"/>
    </source>
</evidence>
<organism evidence="6 7">
    <name type="scientific">Paraburkholderia unamae</name>
    <dbReference type="NCBI Taxonomy" id="219649"/>
    <lineage>
        <taxon>Bacteria</taxon>
        <taxon>Pseudomonadati</taxon>
        <taxon>Pseudomonadota</taxon>
        <taxon>Betaproteobacteria</taxon>
        <taxon>Burkholderiales</taxon>
        <taxon>Burkholderiaceae</taxon>
        <taxon>Paraburkholderia</taxon>
    </lineage>
</organism>
<evidence type="ECO:0000256" key="2">
    <source>
        <dbReference type="ARBA" id="ARBA00023027"/>
    </source>
</evidence>